<dbReference type="PRINTS" id="PR02000">
    <property type="entry name" value="GCR1PLANT"/>
</dbReference>
<dbReference type="Pfam" id="PF11710">
    <property type="entry name" value="Git3"/>
    <property type="match status" value="1"/>
</dbReference>
<dbReference type="InterPro" id="IPR022340">
    <property type="entry name" value="GPCR_GCR1_put"/>
</dbReference>
<evidence type="ECO:0000256" key="8">
    <source>
        <dbReference type="SAM" id="Phobius"/>
    </source>
</evidence>
<dbReference type="OrthoDB" id="2908662at2759"/>
<evidence type="ECO:0000256" key="1">
    <source>
        <dbReference type="ARBA" id="ARBA00004141"/>
    </source>
</evidence>
<feature type="transmembrane region" description="Helical" evidence="8">
    <location>
        <begin position="167"/>
        <end position="187"/>
    </location>
</feature>
<proteinExistence type="predicted"/>
<evidence type="ECO:0000256" key="2">
    <source>
        <dbReference type="ARBA" id="ARBA00022692"/>
    </source>
</evidence>
<dbReference type="STRING" id="946122.A0A0C2W6X9"/>
<dbReference type="InParanoid" id="A0A0C2W6X9"/>
<dbReference type="HOGENOM" id="CLU_032576_0_1_1"/>
<evidence type="ECO:0000256" key="5">
    <source>
        <dbReference type="ARBA" id="ARBA00023136"/>
    </source>
</evidence>
<evidence type="ECO:0000313" key="10">
    <source>
        <dbReference type="EMBL" id="KIL56902.1"/>
    </source>
</evidence>
<feature type="domain" description="Glucose receptor Git3-like N-terminal" evidence="9">
    <location>
        <begin position="9"/>
        <end position="197"/>
    </location>
</feature>
<dbReference type="AlphaFoldDB" id="A0A0C2W6X9"/>
<feature type="transmembrane region" description="Helical" evidence="8">
    <location>
        <begin position="6"/>
        <end position="29"/>
    </location>
</feature>
<dbReference type="PANTHER" id="PTHR23112:SF37">
    <property type="entry name" value="G PROTEIN-COUPLED RECEPTOR GPR1"/>
    <property type="match status" value="1"/>
</dbReference>
<dbReference type="PANTHER" id="PTHR23112">
    <property type="entry name" value="G PROTEIN-COUPLED RECEPTOR 157-RELATED"/>
    <property type="match status" value="1"/>
</dbReference>
<feature type="transmembrane region" description="Helical" evidence="8">
    <location>
        <begin position="41"/>
        <end position="66"/>
    </location>
</feature>
<feature type="transmembrane region" description="Helical" evidence="8">
    <location>
        <begin position="128"/>
        <end position="147"/>
    </location>
</feature>
<dbReference type="GO" id="GO:0005886">
    <property type="term" value="C:plasma membrane"/>
    <property type="evidence" value="ECO:0007669"/>
    <property type="project" value="TreeGrafter"/>
</dbReference>
<sequence>MASSMAVTAVTVIGSVLSTIGSGFVLICYSILPLEQHFRHVLIFNLALSDFLNSLNNTVAGIYILARRRGLDGGRGCTFNGFVGQVTVQATDCAILAIAIATLWVIVRRESSVSAAQWRSWKVAVVSLTIWALPFFTGLLALGMHWYAPASGNWCWIKTNPPYLRYVLTHGWRFLFVLIEVGLYVYLDIHLRRHYNTVSTSLPRDVGRNPRLCDLNAVVDENALIHSPSSATSCNPPNLDRIIAIDGCDVGLKPTSSSATLSPSASRNVPSLLAPPNSPSSWSLIRVAGLRSTQKASNANATSPQYQAIQRVLLLNAYPLAYIILWIPGLVNRLIEATGRTSTIAQFFQSSTQFVGLANALTYGWNESVAMRFRERCLPRRYGEHTV</sequence>
<evidence type="ECO:0000256" key="3">
    <source>
        <dbReference type="ARBA" id="ARBA00022989"/>
    </source>
</evidence>
<keyword evidence="2 8" id="KW-0812">Transmembrane</keyword>
<evidence type="ECO:0000313" key="11">
    <source>
        <dbReference type="Proteomes" id="UP000054549"/>
    </source>
</evidence>
<evidence type="ECO:0000256" key="7">
    <source>
        <dbReference type="ARBA" id="ARBA00023224"/>
    </source>
</evidence>
<protein>
    <recommendedName>
        <fullName evidence="9">Glucose receptor Git3-like N-terminal domain-containing protein</fullName>
    </recommendedName>
</protein>
<dbReference type="Gene3D" id="1.20.1070.10">
    <property type="entry name" value="Rhodopsin 7-helix transmembrane proteins"/>
    <property type="match status" value="1"/>
</dbReference>
<dbReference type="GO" id="GO:0007189">
    <property type="term" value="P:adenylate cyclase-activating G protein-coupled receptor signaling pathway"/>
    <property type="evidence" value="ECO:0007669"/>
    <property type="project" value="TreeGrafter"/>
</dbReference>
<evidence type="ECO:0000259" key="9">
    <source>
        <dbReference type="Pfam" id="PF11710"/>
    </source>
</evidence>
<reference evidence="10 11" key="1">
    <citation type="submission" date="2014-04" db="EMBL/GenBank/DDBJ databases">
        <title>Evolutionary Origins and Diversification of the Mycorrhizal Mutualists.</title>
        <authorList>
            <consortium name="DOE Joint Genome Institute"/>
            <consortium name="Mycorrhizal Genomics Consortium"/>
            <person name="Kohler A."/>
            <person name="Kuo A."/>
            <person name="Nagy L.G."/>
            <person name="Floudas D."/>
            <person name="Copeland A."/>
            <person name="Barry K.W."/>
            <person name="Cichocki N."/>
            <person name="Veneault-Fourrey C."/>
            <person name="LaButti K."/>
            <person name="Lindquist E.A."/>
            <person name="Lipzen A."/>
            <person name="Lundell T."/>
            <person name="Morin E."/>
            <person name="Murat C."/>
            <person name="Riley R."/>
            <person name="Ohm R."/>
            <person name="Sun H."/>
            <person name="Tunlid A."/>
            <person name="Henrissat B."/>
            <person name="Grigoriev I.V."/>
            <person name="Hibbett D.S."/>
            <person name="Martin F."/>
        </authorList>
    </citation>
    <scope>NUCLEOTIDE SEQUENCE [LARGE SCALE GENOMIC DNA]</scope>
    <source>
        <strain evidence="10 11">Koide BX008</strain>
    </source>
</reference>
<dbReference type="SUPFAM" id="SSF81321">
    <property type="entry name" value="Family A G protein-coupled receptor-like"/>
    <property type="match status" value="1"/>
</dbReference>
<gene>
    <name evidence="10" type="ORF">M378DRAFT_172311</name>
</gene>
<comment type="subcellular location">
    <subcellularLocation>
        <location evidence="1">Membrane</location>
        <topology evidence="1">Multi-pass membrane protein</topology>
    </subcellularLocation>
</comment>
<keyword evidence="6" id="KW-0675">Receptor</keyword>
<dbReference type="Proteomes" id="UP000054549">
    <property type="component" value="Unassembled WGS sequence"/>
</dbReference>
<feature type="transmembrane region" description="Helical" evidence="8">
    <location>
        <begin position="86"/>
        <end position="107"/>
    </location>
</feature>
<evidence type="ECO:0000256" key="4">
    <source>
        <dbReference type="ARBA" id="ARBA00023040"/>
    </source>
</evidence>
<dbReference type="GO" id="GO:0004930">
    <property type="term" value="F:G protein-coupled receptor activity"/>
    <property type="evidence" value="ECO:0007669"/>
    <property type="project" value="UniProtKB-KW"/>
</dbReference>
<accession>A0A0C2W6X9</accession>
<name>A0A0C2W6X9_AMAMK</name>
<organism evidence="10 11">
    <name type="scientific">Amanita muscaria (strain Koide BX008)</name>
    <dbReference type="NCBI Taxonomy" id="946122"/>
    <lineage>
        <taxon>Eukaryota</taxon>
        <taxon>Fungi</taxon>
        <taxon>Dikarya</taxon>
        <taxon>Basidiomycota</taxon>
        <taxon>Agaricomycotina</taxon>
        <taxon>Agaricomycetes</taxon>
        <taxon>Agaricomycetidae</taxon>
        <taxon>Agaricales</taxon>
        <taxon>Pluteineae</taxon>
        <taxon>Amanitaceae</taxon>
        <taxon>Amanita</taxon>
    </lineage>
</organism>
<keyword evidence="3 8" id="KW-1133">Transmembrane helix</keyword>
<keyword evidence="7" id="KW-0807">Transducer</keyword>
<keyword evidence="11" id="KW-1185">Reference proteome</keyword>
<evidence type="ECO:0000256" key="6">
    <source>
        <dbReference type="ARBA" id="ARBA00023170"/>
    </source>
</evidence>
<keyword evidence="4" id="KW-0297">G-protein coupled receptor</keyword>
<keyword evidence="5 8" id="KW-0472">Membrane</keyword>
<dbReference type="EMBL" id="KN818393">
    <property type="protein sequence ID" value="KIL56902.1"/>
    <property type="molecule type" value="Genomic_DNA"/>
</dbReference>
<dbReference type="InterPro" id="IPR023041">
    <property type="entry name" value="Glucose_rcpt_Git3-like_N"/>
</dbReference>